<dbReference type="GO" id="GO:0003676">
    <property type="term" value="F:nucleic acid binding"/>
    <property type="evidence" value="ECO:0007669"/>
    <property type="project" value="InterPro"/>
</dbReference>
<keyword evidence="1" id="KW-0695">RNA-directed DNA polymerase</keyword>
<evidence type="ECO:0000313" key="1">
    <source>
        <dbReference type="EMBL" id="OWY91039.1"/>
    </source>
</evidence>
<keyword evidence="1" id="KW-0548">Nucleotidyltransferase</keyword>
<dbReference type="InterPro" id="IPR012337">
    <property type="entry name" value="RNaseH-like_sf"/>
</dbReference>
<organism evidence="1 2">
    <name type="scientific">Phytophthora megakarya</name>
    <dbReference type="NCBI Taxonomy" id="4795"/>
    <lineage>
        <taxon>Eukaryota</taxon>
        <taxon>Sar</taxon>
        <taxon>Stramenopiles</taxon>
        <taxon>Oomycota</taxon>
        <taxon>Peronosporomycetes</taxon>
        <taxon>Peronosporales</taxon>
        <taxon>Peronosporaceae</taxon>
        <taxon>Phytophthora</taxon>
    </lineage>
</organism>
<dbReference type="GO" id="GO:0003964">
    <property type="term" value="F:RNA-directed DNA polymerase activity"/>
    <property type="evidence" value="ECO:0007669"/>
    <property type="project" value="UniProtKB-KW"/>
</dbReference>
<dbReference type="PANTHER" id="PTHR47266">
    <property type="entry name" value="ENDONUCLEASE-RELATED"/>
    <property type="match status" value="1"/>
</dbReference>
<dbReference type="OrthoDB" id="95964at2759"/>
<dbReference type="AlphaFoldDB" id="A0A225UFZ0"/>
<proteinExistence type="predicted"/>
<accession>A0A225UFZ0</accession>
<dbReference type="Proteomes" id="UP000198211">
    <property type="component" value="Unassembled WGS sequence"/>
</dbReference>
<keyword evidence="1" id="KW-0808">Transferase</keyword>
<dbReference type="EMBL" id="NBNE01021240">
    <property type="protein sequence ID" value="OWY91039.1"/>
    <property type="molecule type" value="Genomic_DNA"/>
</dbReference>
<dbReference type="Gene3D" id="3.30.420.10">
    <property type="entry name" value="Ribonuclease H-like superfamily/Ribonuclease H"/>
    <property type="match status" value="1"/>
</dbReference>
<gene>
    <name evidence="1" type="ORF">PHMEG_00040547</name>
</gene>
<dbReference type="InterPro" id="IPR052160">
    <property type="entry name" value="Gypsy_RT_Integrase-like"/>
</dbReference>
<evidence type="ECO:0000313" key="2">
    <source>
        <dbReference type="Proteomes" id="UP000198211"/>
    </source>
</evidence>
<name>A0A225UFZ0_9STRA</name>
<comment type="caution">
    <text evidence="1">The sequence shown here is derived from an EMBL/GenBank/DDBJ whole genome shotgun (WGS) entry which is preliminary data.</text>
</comment>
<dbReference type="SUPFAM" id="SSF53098">
    <property type="entry name" value="Ribonuclease H-like"/>
    <property type="match status" value="1"/>
</dbReference>
<dbReference type="InterPro" id="IPR036397">
    <property type="entry name" value="RNaseH_sf"/>
</dbReference>
<protein>
    <submittedName>
        <fullName evidence="1">Reverse transcriptase</fullName>
    </submittedName>
</protein>
<reference evidence="2" key="1">
    <citation type="submission" date="2017-03" db="EMBL/GenBank/DDBJ databases">
        <title>Phytopthora megakarya and P. palmivora, two closely related causual agents of cacao black pod achieved similar genome size and gene model numbers by different mechanisms.</title>
        <authorList>
            <person name="Ali S."/>
            <person name="Shao J."/>
            <person name="Larry D.J."/>
            <person name="Kronmiller B."/>
            <person name="Shen D."/>
            <person name="Strem M.D."/>
            <person name="Melnick R.L."/>
            <person name="Guiltinan M.J."/>
            <person name="Tyler B.M."/>
            <person name="Meinhardt L.W."/>
            <person name="Bailey B.A."/>
        </authorList>
    </citation>
    <scope>NUCLEOTIDE SEQUENCE [LARGE SCALE GENOMIC DNA]</scope>
    <source>
        <strain evidence="2">zdho120</strain>
    </source>
</reference>
<sequence length="146" mass="16638">MIKQHFHWRGLFRDVHRYVGECVDGGTGKARPTIQGRSPVNLQVTYSFQIIAMDHILSLPKSYKGNTELLVWADSFTGYVVAKASDTRTTQQIAESYEESVFRCFVDQRQGPTMVYRPQANGTAERMVQTLTRAVKMYVADVNQKD</sequence>
<keyword evidence="2" id="KW-1185">Reference proteome</keyword>